<keyword evidence="2" id="KW-1185">Reference proteome</keyword>
<comment type="caution">
    <text evidence="1">The sequence shown here is derived from an EMBL/GenBank/DDBJ whole genome shotgun (WGS) entry which is preliminary data.</text>
</comment>
<sequence>MFWVIFSSILVSGSEDFRTITDQSSTQIHRGRRAVSRGFLRTVQQTKIQGNPPAVSGEAAGSTPTQRKLAALGLFIVSGCQPISNKLPRLCDSRLPFSAILLFS</sequence>
<proteinExistence type="predicted"/>
<dbReference type="AlphaFoldDB" id="A0A448WDI4"/>
<accession>A0A448WDI4</accession>
<organism evidence="1 2">
    <name type="scientific">Protopolystoma xenopodis</name>
    <dbReference type="NCBI Taxonomy" id="117903"/>
    <lineage>
        <taxon>Eukaryota</taxon>
        <taxon>Metazoa</taxon>
        <taxon>Spiralia</taxon>
        <taxon>Lophotrochozoa</taxon>
        <taxon>Platyhelminthes</taxon>
        <taxon>Monogenea</taxon>
        <taxon>Polyopisthocotylea</taxon>
        <taxon>Polystomatidea</taxon>
        <taxon>Polystomatidae</taxon>
        <taxon>Protopolystoma</taxon>
    </lineage>
</organism>
<evidence type="ECO:0000313" key="1">
    <source>
        <dbReference type="EMBL" id="VEL09047.1"/>
    </source>
</evidence>
<dbReference type="Proteomes" id="UP000784294">
    <property type="component" value="Unassembled WGS sequence"/>
</dbReference>
<dbReference type="EMBL" id="CAAALY010005338">
    <property type="protein sequence ID" value="VEL09047.1"/>
    <property type="molecule type" value="Genomic_DNA"/>
</dbReference>
<evidence type="ECO:0000313" key="2">
    <source>
        <dbReference type="Proteomes" id="UP000784294"/>
    </source>
</evidence>
<name>A0A448WDI4_9PLAT</name>
<reference evidence="1" key="1">
    <citation type="submission" date="2018-11" db="EMBL/GenBank/DDBJ databases">
        <authorList>
            <consortium name="Pathogen Informatics"/>
        </authorList>
    </citation>
    <scope>NUCLEOTIDE SEQUENCE</scope>
</reference>
<protein>
    <submittedName>
        <fullName evidence="1">Uncharacterized protein</fullName>
    </submittedName>
</protein>
<gene>
    <name evidence="1" type="ORF">PXEA_LOCUS2487</name>
</gene>